<dbReference type="Proteomes" id="UP001238088">
    <property type="component" value="Unassembled WGS sequence"/>
</dbReference>
<dbReference type="RefSeq" id="WP_307480182.1">
    <property type="nucleotide sequence ID" value="NZ_JAUSUB010000047.1"/>
</dbReference>
<dbReference type="SUPFAM" id="SSF49764">
    <property type="entry name" value="HSP20-like chaperones"/>
    <property type="match status" value="1"/>
</dbReference>
<name>A0ABU0AS56_9BACI</name>
<dbReference type="EMBL" id="JAUSUB010000047">
    <property type="protein sequence ID" value="MDQ0273709.1"/>
    <property type="molecule type" value="Genomic_DNA"/>
</dbReference>
<keyword evidence="3" id="KW-1185">Reference proteome</keyword>
<evidence type="ECO:0000256" key="1">
    <source>
        <dbReference type="SAM" id="MobiDB-lite"/>
    </source>
</evidence>
<gene>
    <name evidence="2" type="ORF">J2S17_005641</name>
</gene>
<feature type="region of interest" description="Disordered" evidence="1">
    <location>
        <begin position="48"/>
        <end position="67"/>
    </location>
</feature>
<organism evidence="2 3">
    <name type="scientific">Cytobacillus purgationiresistens</name>
    <dbReference type="NCBI Taxonomy" id="863449"/>
    <lineage>
        <taxon>Bacteria</taxon>
        <taxon>Bacillati</taxon>
        <taxon>Bacillota</taxon>
        <taxon>Bacilli</taxon>
        <taxon>Bacillales</taxon>
        <taxon>Bacillaceae</taxon>
        <taxon>Cytobacillus</taxon>
    </lineage>
</organism>
<proteinExistence type="predicted"/>
<accession>A0ABU0AS56</accession>
<protein>
    <submittedName>
        <fullName evidence="2">HSP20 family molecular chaperone IbpA</fullName>
    </submittedName>
</protein>
<evidence type="ECO:0000313" key="2">
    <source>
        <dbReference type="EMBL" id="MDQ0273709.1"/>
    </source>
</evidence>
<dbReference type="InterPro" id="IPR008978">
    <property type="entry name" value="HSP20-like_chaperone"/>
</dbReference>
<reference evidence="2 3" key="1">
    <citation type="submission" date="2023-07" db="EMBL/GenBank/DDBJ databases">
        <title>Genomic Encyclopedia of Type Strains, Phase IV (KMG-IV): sequencing the most valuable type-strain genomes for metagenomic binning, comparative biology and taxonomic classification.</title>
        <authorList>
            <person name="Goeker M."/>
        </authorList>
    </citation>
    <scope>NUCLEOTIDE SEQUENCE [LARGE SCALE GENOMIC DNA]</scope>
    <source>
        <strain evidence="2 3">DSM 23494</strain>
    </source>
</reference>
<evidence type="ECO:0000313" key="3">
    <source>
        <dbReference type="Proteomes" id="UP001238088"/>
    </source>
</evidence>
<comment type="caution">
    <text evidence="2">The sequence shown here is derived from an EMBL/GenBank/DDBJ whole genome shotgun (WGS) entry which is preliminary data.</text>
</comment>
<sequence>MFPWNLFPFDKEMKSKMQHMKPDDINQYIQEMMGKAFPNDMMKNGSFFDGASSNDSSENKRKDHTASTLPSSIFETHEFVFVRVKMKDEEWLRQMKIYHTSNLLIIEHIPDIEDKHTITLPALVNRKGAKADYHDEVLEIKLFKSMDRQLSEIHVSDI</sequence>